<dbReference type="RefSeq" id="WP_207574040.1">
    <property type="nucleotide sequence ID" value="NZ_JAFNME010000002.1"/>
</dbReference>
<feature type="region of interest" description="Disordered" evidence="1">
    <location>
        <begin position="292"/>
        <end position="312"/>
    </location>
</feature>
<evidence type="ECO:0000256" key="2">
    <source>
        <dbReference type="SAM" id="Phobius"/>
    </source>
</evidence>
<dbReference type="PANTHER" id="PTHR36698:SF2">
    <property type="entry name" value="MCE_MLAD DOMAIN-CONTAINING PROTEIN"/>
    <property type="match status" value="1"/>
</dbReference>
<keyword evidence="2" id="KW-1133">Transmembrane helix</keyword>
<dbReference type="InterPro" id="IPR003399">
    <property type="entry name" value="Mce/MlaD"/>
</dbReference>
<evidence type="ECO:0000313" key="5">
    <source>
        <dbReference type="Proteomes" id="UP000664731"/>
    </source>
</evidence>
<evidence type="ECO:0000259" key="3">
    <source>
        <dbReference type="Pfam" id="PF02470"/>
    </source>
</evidence>
<dbReference type="Pfam" id="PF02470">
    <property type="entry name" value="MlaD"/>
    <property type="match status" value="1"/>
</dbReference>
<organism evidence="4 5">
    <name type="scientific">Comamonas denitrificans</name>
    <dbReference type="NCBI Taxonomy" id="117506"/>
    <lineage>
        <taxon>Bacteria</taxon>
        <taxon>Pseudomonadati</taxon>
        <taxon>Pseudomonadota</taxon>
        <taxon>Betaproteobacteria</taxon>
        <taxon>Burkholderiales</taxon>
        <taxon>Comamonadaceae</taxon>
        <taxon>Comamonas</taxon>
    </lineage>
</organism>
<dbReference type="AlphaFoldDB" id="A0A939KAN0"/>
<protein>
    <submittedName>
        <fullName evidence="4">MCE family protein</fullName>
    </submittedName>
</protein>
<evidence type="ECO:0000256" key="1">
    <source>
        <dbReference type="SAM" id="MobiDB-lite"/>
    </source>
</evidence>
<evidence type="ECO:0000313" key="4">
    <source>
        <dbReference type="EMBL" id="MBO1248492.1"/>
    </source>
</evidence>
<feature type="transmembrane region" description="Helical" evidence="2">
    <location>
        <begin position="6"/>
        <end position="28"/>
    </location>
</feature>
<dbReference type="PANTHER" id="PTHR36698">
    <property type="entry name" value="BLL5892 PROTEIN"/>
    <property type="match status" value="1"/>
</dbReference>
<comment type="caution">
    <text evidence="4">The sequence shown here is derived from an EMBL/GenBank/DDBJ whole genome shotgun (WGS) entry which is preliminary data.</text>
</comment>
<keyword evidence="5" id="KW-1185">Reference proteome</keyword>
<dbReference type="Proteomes" id="UP000664731">
    <property type="component" value="Unassembled WGS sequence"/>
</dbReference>
<keyword evidence="2" id="KW-0472">Membrane</keyword>
<sequence length="312" mass="33667">MENKSHAMAAGIFMLVLASMLVGLALWLTRDQRQYTSYELSTTDAISGLQPQATVRYKGVAVGKVTHIGFDHERNGHLLIRIAVDSQAPVQPGYTYAQLGYQGVTGIAHVQLDDEPGPSPIQPIGPSGLPRLPMKSSPLNVLADQGMMILSRADEAAERINRLLGDANQERFSLLLDNLNHTNRTLQQLGERVDPILQELPALVQDSRSGIRTLTSTGEKFGQLADRLQAPDGVLQHLQTGSQSLVQSAQRFERYTLPGIQRASSDLGLASRQMGHTMANIDANPQSLIYGNGTVRPGPGEPGFAPPAPATP</sequence>
<feature type="domain" description="Mce/MlaD" evidence="3">
    <location>
        <begin position="39"/>
        <end position="113"/>
    </location>
</feature>
<name>A0A939KAN0_9BURK</name>
<keyword evidence="2" id="KW-0812">Transmembrane</keyword>
<accession>A0A939KAN0</accession>
<dbReference type="EMBL" id="JAFNME010000002">
    <property type="protein sequence ID" value="MBO1248492.1"/>
    <property type="molecule type" value="Genomic_DNA"/>
</dbReference>
<reference evidence="4" key="1">
    <citation type="submission" date="2021-03" db="EMBL/GenBank/DDBJ databases">
        <title>Comamonas denitrificans.</title>
        <authorList>
            <person name="Finster K."/>
        </authorList>
    </citation>
    <scope>NUCLEOTIDE SEQUENCE</scope>
    <source>
        <strain evidence="4">MM2021_4</strain>
    </source>
</reference>
<proteinExistence type="predicted"/>
<gene>
    <name evidence="4" type="ORF">J1777_01385</name>
</gene>